<dbReference type="Pfam" id="PF20600">
    <property type="entry name" value="ExoX-like_C"/>
    <property type="match status" value="2"/>
</dbReference>
<organism evidence="2 3">
    <name type="scientific">Phytophthora sojae (strain P6497)</name>
    <name type="common">Soybean stem and root rot agent</name>
    <name type="synonym">Phytophthora megasperma f. sp. glycines</name>
    <dbReference type="NCBI Taxonomy" id="1094619"/>
    <lineage>
        <taxon>Eukaryota</taxon>
        <taxon>Sar</taxon>
        <taxon>Stramenopiles</taxon>
        <taxon>Oomycota</taxon>
        <taxon>Peronosporomycetes</taxon>
        <taxon>Peronosporales</taxon>
        <taxon>Peronosporaceae</taxon>
        <taxon>Phytophthora</taxon>
    </lineage>
</organism>
<name>G4YLB5_PHYSP</name>
<dbReference type="KEGG" id="psoj:PHYSODRAFT_475702"/>
<dbReference type="InParanoid" id="G4YLB5"/>
<dbReference type="RefSeq" id="XP_009517458.1">
    <property type="nucleotide sequence ID" value="XM_009519163.1"/>
</dbReference>
<reference evidence="2 3" key="1">
    <citation type="journal article" date="2006" name="Science">
        <title>Phytophthora genome sequences uncover evolutionary origins and mechanisms of pathogenesis.</title>
        <authorList>
            <person name="Tyler B.M."/>
            <person name="Tripathy S."/>
            <person name="Zhang X."/>
            <person name="Dehal P."/>
            <person name="Jiang R.H."/>
            <person name="Aerts A."/>
            <person name="Arredondo F.D."/>
            <person name="Baxter L."/>
            <person name="Bensasson D."/>
            <person name="Beynon J.L."/>
            <person name="Chapman J."/>
            <person name="Damasceno C.M."/>
            <person name="Dorrance A.E."/>
            <person name="Dou D."/>
            <person name="Dickerman A.W."/>
            <person name="Dubchak I.L."/>
            <person name="Garbelotto M."/>
            <person name="Gijzen M."/>
            <person name="Gordon S.G."/>
            <person name="Govers F."/>
            <person name="Grunwald N.J."/>
            <person name="Huang W."/>
            <person name="Ivors K.L."/>
            <person name="Jones R.W."/>
            <person name="Kamoun S."/>
            <person name="Krampis K."/>
            <person name="Lamour K.H."/>
            <person name="Lee M.K."/>
            <person name="McDonald W.H."/>
            <person name="Medina M."/>
            <person name="Meijer H.J."/>
            <person name="Nordberg E.K."/>
            <person name="Maclean D.J."/>
            <person name="Ospina-Giraldo M.D."/>
            <person name="Morris P.F."/>
            <person name="Phuntumart V."/>
            <person name="Putnam N.H."/>
            <person name="Rash S."/>
            <person name="Rose J.K."/>
            <person name="Sakihama Y."/>
            <person name="Salamov A.A."/>
            <person name="Savidor A."/>
            <person name="Scheuring C.F."/>
            <person name="Smith B.M."/>
            <person name="Sobral B.W."/>
            <person name="Terry A."/>
            <person name="Torto-Alalibo T.A."/>
            <person name="Win J."/>
            <person name="Xu Z."/>
            <person name="Zhang H."/>
            <person name="Grigoriev I.V."/>
            <person name="Rokhsar D.S."/>
            <person name="Boore J.L."/>
        </authorList>
    </citation>
    <scope>NUCLEOTIDE SEQUENCE [LARGE SCALE GENOMIC DNA]</scope>
    <source>
        <strain evidence="2 3">P6497</strain>
    </source>
</reference>
<accession>G4YLB5</accession>
<dbReference type="AlphaFoldDB" id="G4YLB5"/>
<evidence type="ECO:0000313" key="3">
    <source>
        <dbReference type="Proteomes" id="UP000002640"/>
    </source>
</evidence>
<keyword evidence="3" id="KW-1185">Reference proteome</keyword>
<evidence type="ECO:0000259" key="1">
    <source>
        <dbReference type="Pfam" id="PF20600"/>
    </source>
</evidence>
<sequence length="111" mass="12789">MSTLNFGKHKSKTIEEVYESDPGYCRWLSNQNGLVAHGSDIAKFLAQKFGNDDGSFLMTWGKYKLKTIKQIQAIDAKYLEWLSKNEFVQTKMPKLKAEVDDLLKSEFSNKF</sequence>
<feature type="domain" description="Exodeoxyribonuclease X-like C-terminal" evidence="1">
    <location>
        <begin position="59"/>
        <end position="86"/>
    </location>
</feature>
<dbReference type="EMBL" id="JH159151">
    <property type="protein sequence ID" value="EGZ30183.1"/>
    <property type="molecule type" value="Genomic_DNA"/>
</dbReference>
<dbReference type="Proteomes" id="UP000002640">
    <property type="component" value="Unassembled WGS sequence"/>
</dbReference>
<protein>
    <recommendedName>
        <fullName evidence="1">Exodeoxyribonuclease X-like C-terminal domain-containing protein</fullName>
    </recommendedName>
</protein>
<evidence type="ECO:0000313" key="2">
    <source>
        <dbReference type="EMBL" id="EGZ30183.1"/>
    </source>
</evidence>
<dbReference type="InterPro" id="IPR046768">
    <property type="entry name" value="ExoX-like_C"/>
</dbReference>
<feature type="domain" description="Exodeoxyribonuclease X-like C-terminal" evidence="1">
    <location>
        <begin position="4"/>
        <end position="32"/>
    </location>
</feature>
<dbReference type="GeneID" id="20654647"/>
<gene>
    <name evidence="2" type="ORF">PHYSODRAFT_475702</name>
</gene>
<proteinExistence type="predicted"/>